<dbReference type="InterPro" id="IPR009057">
    <property type="entry name" value="Homeodomain-like_sf"/>
</dbReference>
<dbReference type="PANTHER" id="PTHR31499:SF80">
    <property type="entry name" value="HTH MYB-TYPE DOMAIN-CONTAINING PROTEIN"/>
    <property type="match status" value="1"/>
</dbReference>
<dbReference type="GO" id="GO:0003677">
    <property type="term" value="F:DNA binding"/>
    <property type="evidence" value="ECO:0007669"/>
    <property type="project" value="InterPro"/>
</dbReference>
<dbReference type="AlphaFoldDB" id="A0AAD4TAC2"/>
<feature type="compositionally biased region" description="Low complexity" evidence="4">
    <location>
        <begin position="291"/>
        <end position="300"/>
    </location>
</feature>
<name>A0AAD4TAC2_9MAGN</name>
<evidence type="ECO:0000256" key="2">
    <source>
        <dbReference type="ARBA" id="ARBA00023163"/>
    </source>
</evidence>
<dbReference type="InterPro" id="IPR046955">
    <property type="entry name" value="PHR1-like"/>
</dbReference>
<dbReference type="PROSITE" id="PS51294">
    <property type="entry name" value="HTH_MYB"/>
    <property type="match status" value="1"/>
</dbReference>
<keyword evidence="7" id="KW-1185">Reference proteome</keyword>
<proteinExistence type="predicted"/>
<dbReference type="InterPro" id="IPR006447">
    <property type="entry name" value="Myb_dom_plants"/>
</dbReference>
<feature type="compositionally biased region" description="Polar residues" evidence="4">
    <location>
        <begin position="140"/>
        <end position="160"/>
    </location>
</feature>
<protein>
    <recommendedName>
        <fullName evidence="5">HTH myb-type domain-containing protein</fullName>
    </recommendedName>
</protein>
<dbReference type="NCBIfam" id="TIGR01557">
    <property type="entry name" value="myb_SHAQKYF"/>
    <property type="match status" value="1"/>
</dbReference>
<keyword evidence="1" id="KW-0805">Transcription regulation</keyword>
<dbReference type="PANTHER" id="PTHR31499">
    <property type="entry name" value="MYB FAMILY TRANSCRIPTION FACTOR PHL11"/>
    <property type="match status" value="1"/>
</dbReference>
<sequence length="511" mass="56464">LNQGSILRVSFILDPRSVDPFVIPASRLNVHYAIWKRMEARSVLSIHRSGAKQLTSGVVSVPMSSSFPVLPIPLEDKYPNLPECQQVSSARELLPHPMAMSHASSFPSNSEVVGHIFSSASGFSSDYHFSSLSPHERNSRNAPFVSQSSNNGSSLPLNQPFPSGVLKSTASSQYIKDRSDVSWCADPMEGFLDFPENIPIQNSQMESSSVGGIGTEDHSKPSEWQDWADQLITGDDALAPNWSELLVDTGVLDPEQKSAYLVQQPSSNFSVHQSQSHQQLPVNSGDLCGVSSPSSNGSASKPRMRWTPELHERFVEAVNQLGGSERATPKGVLKLMKVEGLTIYHVKSHLQKYRTARYRPDSSEGNSERKMSTIEEMSSLDLKTGIEITEALRLQMEVQKRLHEQLEIQRNLQLRIEEQGRYLQMMFEKQCKSGTEKLKASSSNLDDPSVLSSDQVQNSPSKDAAERSEKDQALKGNDARDGSALEKEASGDVQQDPSDSFKPPQAKRARI</sequence>
<reference evidence="6" key="1">
    <citation type="submission" date="2022-04" db="EMBL/GenBank/DDBJ databases">
        <title>A functionally conserved STORR gene fusion in Papaver species that diverged 16.8 million years ago.</title>
        <authorList>
            <person name="Catania T."/>
        </authorList>
    </citation>
    <scope>NUCLEOTIDE SEQUENCE</scope>
    <source>
        <strain evidence="6">S-188037</strain>
    </source>
</reference>
<dbReference type="InterPro" id="IPR001005">
    <property type="entry name" value="SANT/Myb"/>
</dbReference>
<dbReference type="InterPro" id="IPR017930">
    <property type="entry name" value="Myb_dom"/>
</dbReference>
<evidence type="ECO:0000256" key="3">
    <source>
        <dbReference type="ARBA" id="ARBA00023242"/>
    </source>
</evidence>
<dbReference type="EMBL" id="JAJJMB010002559">
    <property type="protein sequence ID" value="KAI3951137.1"/>
    <property type="molecule type" value="Genomic_DNA"/>
</dbReference>
<feature type="non-terminal residue" evidence="6">
    <location>
        <position position="511"/>
    </location>
</feature>
<feature type="compositionally biased region" description="Basic and acidic residues" evidence="4">
    <location>
        <begin position="463"/>
        <end position="490"/>
    </location>
</feature>
<evidence type="ECO:0000256" key="1">
    <source>
        <dbReference type="ARBA" id="ARBA00023015"/>
    </source>
</evidence>
<dbReference type="GO" id="GO:0003700">
    <property type="term" value="F:DNA-binding transcription factor activity"/>
    <property type="evidence" value="ECO:0007669"/>
    <property type="project" value="InterPro"/>
</dbReference>
<comment type="caution">
    <text evidence="6">The sequence shown here is derived from an EMBL/GenBank/DDBJ whole genome shotgun (WGS) entry which is preliminary data.</text>
</comment>
<feature type="region of interest" description="Disordered" evidence="4">
    <location>
        <begin position="270"/>
        <end position="304"/>
    </location>
</feature>
<dbReference type="InterPro" id="IPR025756">
    <property type="entry name" value="Myb_CC_LHEQLE"/>
</dbReference>
<feature type="region of interest" description="Disordered" evidence="4">
    <location>
        <begin position="132"/>
        <end position="160"/>
    </location>
</feature>
<evidence type="ECO:0000313" key="7">
    <source>
        <dbReference type="Proteomes" id="UP001202328"/>
    </source>
</evidence>
<feature type="region of interest" description="Disordered" evidence="4">
    <location>
        <begin position="434"/>
        <end position="511"/>
    </location>
</feature>
<organism evidence="6 7">
    <name type="scientific">Papaver atlanticum</name>
    <dbReference type="NCBI Taxonomy" id="357466"/>
    <lineage>
        <taxon>Eukaryota</taxon>
        <taxon>Viridiplantae</taxon>
        <taxon>Streptophyta</taxon>
        <taxon>Embryophyta</taxon>
        <taxon>Tracheophyta</taxon>
        <taxon>Spermatophyta</taxon>
        <taxon>Magnoliopsida</taxon>
        <taxon>Ranunculales</taxon>
        <taxon>Papaveraceae</taxon>
        <taxon>Papaveroideae</taxon>
        <taxon>Papaver</taxon>
    </lineage>
</organism>
<dbReference type="Pfam" id="PF00249">
    <property type="entry name" value="Myb_DNA-binding"/>
    <property type="match status" value="1"/>
</dbReference>
<keyword evidence="3" id="KW-0539">Nucleus</keyword>
<dbReference type="FunFam" id="1.10.10.60:FF:000002">
    <property type="entry name" value="Myb family transcription factor"/>
    <property type="match status" value="1"/>
</dbReference>
<feature type="compositionally biased region" description="Polar residues" evidence="4">
    <location>
        <begin position="440"/>
        <end position="461"/>
    </location>
</feature>
<evidence type="ECO:0000313" key="6">
    <source>
        <dbReference type="EMBL" id="KAI3951137.1"/>
    </source>
</evidence>
<dbReference type="Pfam" id="PF14379">
    <property type="entry name" value="Myb_CC_LHEQLE"/>
    <property type="match status" value="1"/>
</dbReference>
<accession>A0AAD4TAC2</accession>
<evidence type="ECO:0000259" key="5">
    <source>
        <dbReference type="PROSITE" id="PS51294"/>
    </source>
</evidence>
<dbReference type="SUPFAM" id="SSF46689">
    <property type="entry name" value="Homeodomain-like"/>
    <property type="match status" value="1"/>
</dbReference>
<evidence type="ECO:0000256" key="4">
    <source>
        <dbReference type="SAM" id="MobiDB-lite"/>
    </source>
</evidence>
<dbReference type="Proteomes" id="UP001202328">
    <property type="component" value="Unassembled WGS sequence"/>
</dbReference>
<gene>
    <name evidence="6" type="ORF">MKW98_028541</name>
</gene>
<feature type="compositionally biased region" description="Polar residues" evidence="4">
    <location>
        <begin position="270"/>
        <end position="282"/>
    </location>
</feature>
<feature type="domain" description="HTH myb-type" evidence="5">
    <location>
        <begin position="298"/>
        <end position="358"/>
    </location>
</feature>
<dbReference type="Gene3D" id="1.10.10.60">
    <property type="entry name" value="Homeodomain-like"/>
    <property type="match status" value="1"/>
</dbReference>
<keyword evidence="2" id="KW-0804">Transcription</keyword>